<reference evidence="1 2" key="2">
    <citation type="journal article" date="2022" name="Mol. Ecol. Resour.">
        <title>The genomes of chicory, endive, great burdock and yacon provide insights into Asteraceae paleo-polyploidization history and plant inulin production.</title>
        <authorList>
            <person name="Fan W."/>
            <person name="Wang S."/>
            <person name="Wang H."/>
            <person name="Wang A."/>
            <person name="Jiang F."/>
            <person name="Liu H."/>
            <person name="Zhao H."/>
            <person name="Xu D."/>
            <person name="Zhang Y."/>
        </authorList>
    </citation>
    <scope>NUCLEOTIDE SEQUENCE [LARGE SCALE GENOMIC DNA]</scope>
    <source>
        <strain evidence="2">cv. Niubang</strain>
    </source>
</reference>
<sequence length="92" mass="10432">MILEYELCQFSVGYSLQGKPTVGITLRNFREVVTAVEEPLDCPNVSRIGCKYAEVFQNFLQTSSFSIWNRMNNTGFLASTNSPRRKDVGQEC</sequence>
<evidence type="ECO:0000313" key="2">
    <source>
        <dbReference type="Proteomes" id="UP001055879"/>
    </source>
</evidence>
<name>A0ACB9B7J8_ARCLA</name>
<dbReference type="EMBL" id="CM042052">
    <property type="protein sequence ID" value="KAI3718063.1"/>
    <property type="molecule type" value="Genomic_DNA"/>
</dbReference>
<proteinExistence type="predicted"/>
<keyword evidence="2" id="KW-1185">Reference proteome</keyword>
<accession>A0ACB9B7J8</accession>
<comment type="caution">
    <text evidence="1">The sequence shown here is derived from an EMBL/GenBank/DDBJ whole genome shotgun (WGS) entry which is preliminary data.</text>
</comment>
<organism evidence="1 2">
    <name type="scientific">Arctium lappa</name>
    <name type="common">Greater burdock</name>
    <name type="synonym">Lappa major</name>
    <dbReference type="NCBI Taxonomy" id="4217"/>
    <lineage>
        <taxon>Eukaryota</taxon>
        <taxon>Viridiplantae</taxon>
        <taxon>Streptophyta</taxon>
        <taxon>Embryophyta</taxon>
        <taxon>Tracheophyta</taxon>
        <taxon>Spermatophyta</taxon>
        <taxon>Magnoliopsida</taxon>
        <taxon>eudicotyledons</taxon>
        <taxon>Gunneridae</taxon>
        <taxon>Pentapetalae</taxon>
        <taxon>asterids</taxon>
        <taxon>campanulids</taxon>
        <taxon>Asterales</taxon>
        <taxon>Asteraceae</taxon>
        <taxon>Carduoideae</taxon>
        <taxon>Cardueae</taxon>
        <taxon>Arctiinae</taxon>
        <taxon>Arctium</taxon>
    </lineage>
</organism>
<dbReference type="Proteomes" id="UP001055879">
    <property type="component" value="Linkage Group LG06"/>
</dbReference>
<protein>
    <submittedName>
        <fullName evidence="1">Uncharacterized protein</fullName>
    </submittedName>
</protein>
<gene>
    <name evidence="1" type="ORF">L6452_18909</name>
</gene>
<evidence type="ECO:0000313" key="1">
    <source>
        <dbReference type="EMBL" id="KAI3718063.1"/>
    </source>
</evidence>
<reference evidence="2" key="1">
    <citation type="journal article" date="2022" name="Mol. Ecol. Resour.">
        <title>The genomes of chicory, endive, great burdock and yacon provide insights into Asteraceae palaeo-polyploidization history and plant inulin production.</title>
        <authorList>
            <person name="Fan W."/>
            <person name="Wang S."/>
            <person name="Wang H."/>
            <person name="Wang A."/>
            <person name="Jiang F."/>
            <person name="Liu H."/>
            <person name="Zhao H."/>
            <person name="Xu D."/>
            <person name="Zhang Y."/>
        </authorList>
    </citation>
    <scope>NUCLEOTIDE SEQUENCE [LARGE SCALE GENOMIC DNA]</scope>
    <source>
        <strain evidence="2">cv. Niubang</strain>
    </source>
</reference>